<evidence type="ECO:0000256" key="11">
    <source>
        <dbReference type="RuleBase" id="RU000688"/>
    </source>
</evidence>
<dbReference type="InterPro" id="IPR005390">
    <property type="entry name" value="NeuromedU_rcpt"/>
</dbReference>
<evidence type="ECO:0000256" key="10">
    <source>
        <dbReference type="ARBA" id="ARBA00023224"/>
    </source>
</evidence>
<keyword evidence="15" id="KW-1185">Reference proteome</keyword>
<comment type="subcellular location">
    <subcellularLocation>
        <location evidence="1">Cell membrane</location>
        <topology evidence="1">Multi-pass membrane protein</topology>
    </subcellularLocation>
</comment>
<keyword evidence="8 11" id="KW-0675">Receptor</keyword>
<feature type="transmembrane region" description="Helical" evidence="12">
    <location>
        <begin position="293"/>
        <end position="312"/>
    </location>
</feature>
<name>A0A433T3I2_ELYCH</name>
<dbReference type="PROSITE" id="PS50262">
    <property type="entry name" value="G_PROTEIN_RECEP_F1_2"/>
    <property type="match status" value="1"/>
</dbReference>
<keyword evidence="7" id="KW-1015">Disulfide bond</keyword>
<feature type="transmembrane region" description="Helical" evidence="12">
    <location>
        <begin position="64"/>
        <end position="83"/>
    </location>
</feature>
<dbReference type="InterPro" id="IPR017452">
    <property type="entry name" value="GPCR_Rhodpsn_7TM"/>
</dbReference>
<evidence type="ECO:0000256" key="7">
    <source>
        <dbReference type="ARBA" id="ARBA00023157"/>
    </source>
</evidence>
<keyword evidence="4 12" id="KW-1133">Transmembrane helix</keyword>
<evidence type="ECO:0000259" key="13">
    <source>
        <dbReference type="PROSITE" id="PS50262"/>
    </source>
</evidence>
<evidence type="ECO:0000256" key="5">
    <source>
        <dbReference type="ARBA" id="ARBA00023040"/>
    </source>
</evidence>
<proteinExistence type="inferred from homology"/>
<evidence type="ECO:0000256" key="3">
    <source>
        <dbReference type="ARBA" id="ARBA00022692"/>
    </source>
</evidence>
<keyword evidence="5 11" id="KW-0297">G-protein coupled receptor</keyword>
<sequence>MAANLSATELERYRLIRALLENITVSDRQSDHVVQLFQTELARSNFSLRPDEVSARYMRTVTNYYLFNLSVSDLLLLVIGLPHETYDAWHAYPYTLGLTFCRLRYLASETSGYVSILTITAFTVERYMAICHPIRCPTQRGLSRPIRVILCVWVTSVAAAVPMALQVGIDSHTWRDQVVPGTQVCATTDPVLAGTAFQVSTWLFFVLPMSAISLLYCLIALAIRRSTLNRGASDQSADSTALHRSPLYVWLSPPAPVAVVIAFFACWAPFHAYRLLYVYVQERSALVVTVHNVLFYVSGVTYYVSATINPVLY</sequence>
<feature type="non-terminal residue" evidence="14">
    <location>
        <position position="313"/>
    </location>
</feature>
<keyword evidence="9" id="KW-0325">Glycoprotein</keyword>
<organism evidence="14 15">
    <name type="scientific">Elysia chlorotica</name>
    <name type="common">Eastern emerald elysia</name>
    <name type="synonym">Sea slug</name>
    <dbReference type="NCBI Taxonomy" id="188477"/>
    <lineage>
        <taxon>Eukaryota</taxon>
        <taxon>Metazoa</taxon>
        <taxon>Spiralia</taxon>
        <taxon>Lophotrochozoa</taxon>
        <taxon>Mollusca</taxon>
        <taxon>Gastropoda</taxon>
        <taxon>Heterobranchia</taxon>
        <taxon>Euthyneura</taxon>
        <taxon>Panpulmonata</taxon>
        <taxon>Sacoglossa</taxon>
        <taxon>Placobranchoidea</taxon>
        <taxon>Plakobranchidae</taxon>
        <taxon>Elysia</taxon>
    </lineage>
</organism>
<dbReference type="Gene3D" id="1.20.1070.10">
    <property type="entry name" value="Rhodopsin 7-helix transmembrane proteins"/>
    <property type="match status" value="1"/>
</dbReference>
<feature type="transmembrane region" description="Helical" evidence="12">
    <location>
        <begin position="202"/>
        <end position="223"/>
    </location>
</feature>
<dbReference type="AlphaFoldDB" id="A0A433T3I2"/>
<dbReference type="Pfam" id="PF00001">
    <property type="entry name" value="7tm_1"/>
    <property type="match status" value="1"/>
</dbReference>
<evidence type="ECO:0000256" key="9">
    <source>
        <dbReference type="ARBA" id="ARBA00023180"/>
    </source>
</evidence>
<reference evidence="14 15" key="1">
    <citation type="submission" date="2019-01" db="EMBL/GenBank/DDBJ databases">
        <title>A draft genome assembly of the solar-powered sea slug Elysia chlorotica.</title>
        <authorList>
            <person name="Cai H."/>
            <person name="Li Q."/>
            <person name="Fang X."/>
            <person name="Li J."/>
            <person name="Curtis N.E."/>
            <person name="Altenburger A."/>
            <person name="Shibata T."/>
            <person name="Feng M."/>
            <person name="Maeda T."/>
            <person name="Schwartz J.A."/>
            <person name="Shigenobu S."/>
            <person name="Lundholm N."/>
            <person name="Nishiyama T."/>
            <person name="Yang H."/>
            <person name="Hasebe M."/>
            <person name="Li S."/>
            <person name="Pierce S.K."/>
            <person name="Wang J."/>
        </authorList>
    </citation>
    <scope>NUCLEOTIDE SEQUENCE [LARGE SCALE GENOMIC DNA]</scope>
    <source>
        <strain evidence="14">EC2010</strain>
        <tissue evidence="14">Whole organism of an adult</tissue>
    </source>
</reference>
<comment type="similarity">
    <text evidence="11">Belongs to the G-protein coupled receptor 1 family.</text>
</comment>
<evidence type="ECO:0000256" key="8">
    <source>
        <dbReference type="ARBA" id="ARBA00023170"/>
    </source>
</evidence>
<dbReference type="STRING" id="188477.A0A433T3I2"/>
<feature type="domain" description="G-protein coupled receptors family 1 profile" evidence="13">
    <location>
        <begin position="44"/>
        <end position="313"/>
    </location>
</feature>
<dbReference type="PRINTS" id="PR01565">
    <property type="entry name" value="NEUROMEDINUR"/>
</dbReference>
<protein>
    <recommendedName>
        <fullName evidence="13">G-protein coupled receptors family 1 profile domain-containing protein</fullName>
    </recommendedName>
</protein>
<dbReference type="PRINTS" id="PR00237">
    <property type="entry name" value="GPCRRHODOPSN"/>
</dbReference>
<dbReference type="GO" id="GO:0005886">
    <property type="term" value="C:plasma membrane"/>
    <property type="evidence" value="ECO:0007669"/>
    <property type="project" value="UniProtKB-SubCell"/>
</dbReference>
<dbReference type="PROSITE" id="PS00237">
    <property type="entry name" value="G_PROTEIN_RECEP_F1_1"/>
    <property type="match status" value="1"/>
</dbReference>
<evidence type="ECO:0000313" key="15">
    <source>
        <dbReference type="Proteomes" id="UP000271974"/>
    </source>
</evidence>
<dbReference type="GO" id="GO:0001607">
    <property type="term" value="F:neuromedin U receptor activity"/>
    <property type="evidence" value="ECO:0007669"/>
    <property type="project" value="InterPro"/>
</dbReference>
<keyword evidence="10 11" id="KW-0807">Transducer</keyword>
<keyword evidence="2" id="KW-1003">Cell membrane</keyword>
<dbReference type="InterPro" id="IPR000276">
    <property type="entry name" value="GPCR_Rhodpsn"/>
</dbReference>
<evidence type="ECO:0000256" key="12">
    <source>
        <dbReference type="SAM" id="Phobius"/>
    </source>
</evidence>
<evidence type="ECO:0000313" key="14">
    <source>
        <dbReference type="EMBL" id="RUS76101.1"/>
    </source>
</evidence>
<dbReference type="PANTHER" id="PTHR24243">
    <property type="entry name" value="G-PROTEIN COUPLED RECEPTOR"/>
    <property type="match status" value="1"/>
</dbReference>
<comment type="caution">
    <text evidence="14">The sequence shown here is derived from an EMBL/GenBank/DDBJ whole genome shotgun (WGS) entry which is preliminary data.</text>
</comment>
<feature type="transmembrane region" description="Helical" evidence="12">
    <location>
        <begin position="103"/>
        <end position="124"/>
    </location>
</feature>
<evidence type="ECO:0000256" key="4">
    <source>
        <dbReference type="ARBA" id="ARBA00022989"/>
    </source>
</evidence>
<evidence type="ECO:0000256" key="1">
    <source>
        <dbReference type="ARBA" id="ARBA00004651"/>
    </source>
</evidence>
<feature type="transmembrane region" description="Helical" evidence="12">
    <location>
        <begin position="247"/>
        <end position="273"/>
    </location>
</feature>
<gene>
    <name evidence="14" type="ORF">EGW08_016132</name>
</gene>
<dbReference type="EMBL" id="RQTK01000687">
    <property type="protein sequence ID" value="RUS76101.1"/>
    <property type="molecule type" value="Genomic_DNA"/>
</dbReference>
<evidence type="ECO:0000256" key="6">
    <source>
        <dbReference type="ARBA" id="ARBA00023136"/>
    </source>
</evidence>
<keyword evidence="6 12" id="KW-0472">Membrane</keyword>
<accession>A0A433T3I2</accession>
<feature type="transmembrane region" description="Helical" evidence="12">
    <location>
        <begin position="145"/>
        <end position="165"/>
    </location>
</feature>
<keyword evidence="3 11" id="KW-0812">Transmembrane</keyword>
<dbReference type="SUPFAM" id="SSF81321">
    <property type="entry name" value="Family A G protein-coupled receptor-like"/>
    <property type="match status" value="1"/>
</dbReference>
<dbReference type="OrthoDB" id="10055550at2759"/>
<evidence type="ECO:0000256" key="2">
    <source>
        <dbReference type="ARBA" id="ARBA00022475"/>
    </source>
</evidence>
<dbReference type="PANTHER" id="PTHR24243:SF208">
    <property type="entry name" value="PYROKININ-1 RECEPTOR"/>
    <property type="match status" value="1"/>
</dbReference>
<dbReference type="Proteomes" id="UP000271974">
    <property type="component" value="Unassembled WGS sequence"/>
</dbReference>